<reference evidence="1" key="1">
    <citation type="submission" date="2022-07" db="EMBL/GenBank/DDBJ databases">
        <title>Genome Sequence of Leucocoprinus birnbaumii.</title>
        <authorList>
            <person name="Buettner E."/>
        </authorList>
    </citation>
    <scope>NUCLEOTIDE SEQUENCE</scope>
    <source>
        <strain evidence="1">VT141</strain>
    </source>
</reference>
<name>A0AAD5YMC8_9AGAR</name>
<evidence type="ECO:0000313" key="2">
    <source>
        <dbReference type="Proteomes" id="UP001213000"/>
    </source>
</evidence>
<dbReference type="Proteomes" id="UP001213000">
    <property type="component" value="Unassembled WGS sequence"/>
</dbReference>
<dbReference type="AlphaFoldDB" id="A0AAD5YMC8"/>
<sequence length="202" mass="22478">MAGVIANPFAVVHSQHIDANQGYLSTYATDHHPFSWSYAYPFDFIINHAVSATDLALLTLVGDCHQSSKLGLLDEDMRRITISRPVFTHATIDNFPELNTIEPCPTAIDNLPPSQQDKVHELLAQGYCFVEFPVLFAGETQASPLPVSGRMVTGVFSAYFHLYHFAHLNQDDFIALLRNAEVKIEPTADELDDPEIPDLEPL</sequence>
<keyword evidence="2" id="KW-1185">Reference proteome</keyword>
<comment type="caution">
    <text evidence="1">The sequence shown here is derived from an EMBL/GenBank/DDBJ whole genome shotgun (WGS) entry which is preliminary data.</text>
</comment>
<dbReference type="EMBL" id="JANIEX010001012">
    <property type="protein sequence ID" value="KAJ3561384.1"/>
    <property type="molecule type" value="Genomic_DNA"/>
</dbReference>
<accession>A0AAD5YMC8</accession>
<protein>
    <submittedName>
        <fullName evidence="1">Uncharacterized protein</fullName>
    </submittedName>
</protein>
<organism evidence="1 2">
    <name type="scientific">Leucocoprinus birnbaumii</name>
    <dbReference type="NCBI Taxonomy" id="56174"/>
    <lineage>
        <taxon>Eukaryota</taxon>
        <taxon>Fungi</taxon>
        <taxon>Dikarya</taxon>
        <taxon>Basidiomycota</taxon>
        <taxon>Agaricomycotina</taxon>
        <taxon>Agaricomycetes</taxon>
        <taxon>Agaricomycetidae</taxon>
        <taxon>Agaricales</taxon>
        <taxon>Agaricineae</taxon>
        <taxon>Agaricaceae</taxon>
        <taxon>Leucocoprinus</taxon>
    </lineage>
</organism>
<gene>
    <name evidence="1" type="ORF">NP233_g10225</name>
</gene>
<proteinExistence type="predicted"/>
<evidence type="ECO:0000313" key="1">
    <source>
        <dbReference type="EMBL" id="KAJ3561384.1"/>
    </source>
</evidence>